<dbReference type="PANTHER" id="PTHR47971:SF8">
    <property type="entry name" value="KINESIN-LIKE PROTEIN"/>
    <property type="match status" value="1"/>
</dbReference>
<comment type="similarity">
    <text evidence="13">Belongs to the TRAFAC class myosin-kinesin ATPase superfamily. Kinesin family. KIN-13 subfamily.</text>
</comment>
<evidence type="ECO:0000256" key="12">
    <source>
        <dbReference type="ARBA" id="ARBA00023306"/>
    </source>
</evidence>
<keyword evidence="4 15" id="KW-0493">Microtubule</keyword>
<dbReference type="RefSeq" id="XP_028966559.1">
    <property type="nucleotide sequence ID" value="XM_029110726.1"/>
</dbReference>
<evidence type="ECO:0000256" key="5">
    <source>
        <dbReference type="ARBA" id="ARBA00022741"/>
    </source>
</evidence>
<evidence type="ECO:0000256" key="3">
    <source>
        <dbReference type="ARBA" id="ARBA00022618"/>
    </source>
</evidence>
<dbReference type="GeneID" id="100899913"/>
<accession>A0AAJ7SDD8</accession>
<protein>
    <recommendedName>
        <fullName evidence="15">Kinesin-like protein</fullName>
    </recommendedName>
</protein>
<dbReference type="FunFam" id="3.40.850.10:FF:000012">
    <property type="entry name" value="Kinesin-like protein"/>
    <property type="match status" value="1"/>
</dbReference>
<feature type="domain" description="Kinesin motor" evidence="17">
    <location>
        <begin position="204"/>
        <end position="541"/>
    </location>
</feature>
<evidence type="ECO:0000256" key="14">
    <source>
        <dbReference type="PROSITE-ProRule" id="PRU00283"/>
    </source>
</evidence>
<sequence length="668" mass="74312">MDFKPGSEILIKRSNGIVHAATIIGINGALVQVEWSENGETKGKEVSIREMMELNRQKENTPTTTRPEIPPPVVSALKKPAPVERRSQMPAGRIPRATAMMSNSDPPRAQAPTGGAHGSSAGFRKPTSTREKREPLGVRRSEVPAMARETAPAQPAKMARPTVFGTQNPPPKNSADKNFLHMIEDYRSQIKRVPPSTGPPTNQRIIVAVRKRPMNRKELNKQDVDIITVPSRDHLVLHEPKFKVDLTPYLENSPFRFDYAFDEQADNEQVYRYTAKPLVKSIFEGGMATCFAYGQTGSGKTHTMGGCFVSDNKSTQQVDKGVYYFAAKDIFAMNNSAQYAGEHFIVCASFFEIYSGKVFDLLNGKKLLRIMEGKQQVQVVGLSETKVHSVQDVLSLIQQGNSCRTSGSTTANSNSSRSHAIFQISLYRQAGRDMRLHGRFSLIDLAGNERASDTWKTNDHQGRREAADINMSLLALKECIRALGRRSSHLPFRQSRLTHILKDSFIGEKSRTCMIAMISPGKSSCEYTLNTLRYADRVKELVAGERAMAPTDEDDDELMEDDGVGADNSMANNDLERACAAVQESEERVLEEHLDLISDVEDFLIGLQAARHMADDPNYDAVEYMNKLQEAMAKVGIVTERTQRLPAEIAALHDALVEEERCAREANH</sequence>
<keyword evidence="2" id="KW-0963">Cytoplasm</keyword>
<dbReference type="SMART" id="SM00129">
    <property type="entry name" value="KISc"/>
    <property type="match status" value="1"/>
</dbReference>
<dbReference type="InterPro" id="IPR054473">
    <property type="entry name" value="KIF2A-like_N"/>
</dbReference>
<dbReference type="GO" id="GO:0007019">
    <property type="term" value="P:microtubule depolymerization"/>
    <property type="evidence" value="ECO:0007669"/>
    <property type="project" value="TreeGrafter"/>
</dbReference>
<evidence type="ECO:0000256" key="9">
    <source>
        <dbReference type="ARBA" id="ARBA00023054"/>
    </source>
</evidence>
<dbReference type="GO" id="GO:0005524">
    <property type="term" value="F:ATP binding"/>
    <property type="evidence" value="ECO:0007669"/>
    <property type="project" value="UniProtKB-UniRule"/>
</dbReference>
<evidence type="ECO:0000256" key="11">
    <source>
        <dbReference type="ARBA" id="ARBA00023212"/>
    </source>
</evidence>
<evidence type="ECO:0000313" key="19">
    <source>
        <dbReference type="RefSeq" id="XP_028966559.1"/>
    </source>
</evidence>
<dbReference type="PROSITE" id="PS00411">
    <property type="entry name" value="KINESIN_MOTOR_1"/>
    <property type="match status" value="1"/>
</dbReference>
<evidence type="ECO:0000256" key="8">
    <source>
        <dbReference type="ARBA" id="ARBA00022840"/>
    </source>
</evidence>
<dbReference type="GO" id="GO:0007059">
    <property type="term" value="P:chromosome segregation"/>
    <property type="evidence" value="ECO:0007669"/>
    <property type="project" value="UniProtKB-KW"/>
</dbReference>
<evidence type="ECO:0000259" key="17">
    <source>
        <dbReference type="PROSITE" id="PS50067"/>
    </source>
</evidence>
<dbReference type="AlphaFoldDB" id="A0AAJ7SDD8"/>
<keyword evidence="11" id="KW-0206">Cytoskeleton</keyword>
<keyword evidence="12" id="KW-0131">Cell cycle</keyword>
<dbReference type="InterPro" id="IPR036961">
    <property type="entry name" value="Kinesin_motor_dom_sf"/>
</dbReference>
<dbReference type="GO" id="GO:0008017">
    <property type="term" value="F:microtubule binding"/>
    <property type="evidence" value="ECO:0007669"/>
    <property type="project" value="InterPro"/>
</dbReference>
<feature type="binding site" evidence="14">
    <location>
        <begin position="294"/>
        <end position="301"/>
    </location>
    <ligand>
        <name>ATP</name>
        <dbReference type="ChEBI" id="CHEBI:30616"/>
    </ligand>
</feature>
<dbReference type="GO" id="GO:0051301">
    <property type="term" value="P:cell division"/>
    <property type="evidence" value="ECO:0007669"/>
    <property type="project" value="UniProtKB-KW"/>
</dbReference>
<dbReference type="Pfam" id="PF00225">
    <property type="entry name" value="Kinesin"/>
    <property type="match status" value="1"/>
</dbReference>
<dbReference type="KEGG" id="goe:100899913"/>
<gene>
    <name evidence="19" type="primary">LOC100899913</name>
</gene>
<keyword evidence="9" id="KW-0175">Coiled coil</keyword>
<dbReference type="GO" id="GO:0005828">
    <property type="term" value="C:kinetochore microtubule"/>
    <property type="evidence" value="ECO:0007669"/>
    <property type="project" value="UniProtKB-ARBA"/>
</dbReference>
<dbReference type="Pfam" id="PF22923">
    <property type="entry name" value="KIF2A-like_1st"/>
    <property type="match status" value="1"/>
</dbReference>
<evidence type="ECO:0000256" key="4">
    <source>
        <dbReference type="ARBA" id="ARBA00022701"/>
    </source>
</evidence>
<feature type="compositionally biased region" description="Basic and acidic residues" evidence="16">
    <location>
        <begin position="128"/>
        <end position="142"/>
    </location>
</feature>
<dbReference type="InterPro" id="IPR027417">
    <property type="entry name" value="P-loop_NTPase"/>
</dbReference>
<feature type="region of interest" description="Disordered" evidence="16">
    <location>
        <begin position="80"/>
        <end position="173"/>
    </location>
</feature>
<evidence type="ECO:0000256" key="15">
    <source>
        <dbReference type="RuleBase" id="RU000394"/>
    </source>
</evidence>
<dbReference type="Gene3D" id="3.40.850.10">
    <property type="entry name" value="Kinesin motor domain"/>
    <property type="match status" value="1"/>
</dbReference>
<dbReference type="GO" id="GO:0003777">
    <property type="term" value="F:microtubule motor activity"/>
    <property type="evidence" value="ECO:0007669"/>
    <property type="project" value="InterPro"/>
</dbReference>
<keyword evidence="10 14" id="KW-0505">Motor protein</keyword>
<name>A0AAJ7SDD8_9ACAR</name>
<evidence type="ECO:0000313" key="18">
    <source>
        <dbReference type="Proteomes" id="UP000694867"/>
    </source>
</evidence>
<keyword evidence="18" id="KW-1185">Reference proteome</keyword>
<evidence type="ECO:0000256" key="2">
    <source>
        <dbReference type="ARBA" id="ARBA00022490"/>
    </source>
</evidence>
<organism evidence="18 19">
    <name type="scientific">Galendromus occidentalis</name>
    <name type="common">western predatory mite</name>
    <dbReference type="NCBI Taxonomy" id="34638"/>
    <lineage>
        <taxon>Eukaryota</taxon>
        <taxon>Metazoa</taxon>
        <taxon>Ecdysozoa</taxon>
        <taxon>Arthropoda</taxon>
        <taxon>Chelicerata</taxon>
        <taxon>Arachnida</taxon>
        <taxon>Acari</taxon>
        <taxon>Parasitiformes</taxon>
        <taxon>Mesostigmata</taxon>
        <taxon>Gamasina</taxon>
        <taxon>Phytoseioidea</taxon>
        <taxon>Phytoseiidae</taxon>
        <taxon>Typhlodrominae</taxon>
        <taxon>Galendromus</taxon>
    </lineage>
</organism>
<evidence type="ECO:0000256" key="10">
    <source>
        <dbReference type="ARBA" id="ARBA00023175"/>
    </source>
</evidence>
<comment type="subcellular location">
    <subcellularLocation>
        <location evidence="1">Cytoplasm</location>
        <location evidence="1">Cytoskeleton</location>
        <location evidence="1">Spindle pole</location>
    </subcellularLocation>
</comment>
<dbReference type="InterPro" id="IPR027640">
    <property type="entry name" value="Kinesin-like_fam"/>
</dbReference>
<dbReference type="PANTHER" id="PTHR47971">
    <property type="entry name" value="KINESIN-RELATED PROTEIN 6"/>
    <property type="match status" value="1"/>
</dbReference>
<keyword evidence="3" id="KW-0132">Cell division</keyword>
<evidence type="ECO:0000256" key="16">
    <source>
        <dbReference type="SAM" id="MobiDB-lite"/>
    </source>
</evidence>
<dbReference type="GO" id="GO:0007018">
    <property type="term" value="P:microtubule-based movement"/>
    <property type="evidence" value="ECO:0007669"/>
    <property type="project" value="InterPro"/>
</dbReference>
<reference evidence="19" key="1">
    <citation type="submission" date="2025-08" db="UniProtKB">
        <authorList>
            <consortium name="RefSeq"/>
        </authorList>
    </citation>
    <scope>IDENTIFICATION</scope>
</reference>
<dbReference type="Proteomes" id="UP000694867">
    <property type="component" value="Unplaced"/>
</dbReference>
<evidence type="ECO:0000256" key="13">
    <source>
        <dbReference type="ARBA" id="ARBA00061030"/>
    </source>
</evidence>
<evidence type="ECO:0000256" key="7">
    <source>
        <dbReference type="ARBA" id="ARBA00022829"/>
    </source>
</evidence>
<dbReference type="CDD" id="cd01367">
    <property type="entry name" value="KISc_KIF2_like"/>
    <property type="match status" value="1"/>
</dbReference>
<dbReference type="InterPro" id="IPR019821">
    <property type="entry name" value="Kinesin_motor_CS"/>
</dbReference>
<dbReference type="PRINTS" id="PR00380">
    <property type="entry name" value="KINESINHEAVY"/>
</dbReference>
<dbReference type="SUPFAM" id="SSF52540">
    <property type="entry name" value="P-loop containing nucleoside triphosphate hydrolases"/>
    <property type="match status" value="1"/>
</dbReference>
<dbReference type="InterPro" id="IPR001752">
    <property type="entry name" value="Kinesin_motor_dom"/>
</dbReference>
<keyword evidence="7" id="KW-0159">Chromosome partition</keyword>
<keyword evidence="8 14" id="KW-0067">ATP-binding</keyword>
<proteinExistence type="inferred from homology"/>
<keyword evidence="5 14" id="KW-0547">Nucleotide-binding</keyword>
<keyword evidence="6" id="KW-0498">Mitosis</keyword>
<dbReference type="PROSITE" id="PS50067">
    <property type="entry name" value="KINESIN_MOTOR_2"/>
    <property type="match status" value="1"/>
</dbReference>
<evidence type="ECO:0000256" key="6">
    <source>
        <dbReference type="ARBA" id="ARBA00022776"/>
    </source>
</evidence>
<dbReference type="GO" id="GO:0000922">
    <property type="term" value="C:spindle pole"/>
    <property type="evidence" value="ECO:0007669"/>
    <property type="project" value="UniProtKB-SubCell"/>
</dbReference>
<evidence type="ECO:0000256" key="1">
    <source>
        <dbReference type="ARBA" id="ARBA00004647"/>
    </source>
</evidence>